<dbReference type="AlphaFoldDB" id="A0A1H7RDN8"/>
<dbReference type="Pfam" id="PF04055">
    <property type="entry name" value="Radical_SAM"/>
    <property type="match status" value="1"/>
</dbReference>
<keyword evidence="12" id="KW-1015">Disulfide bond</keyword>
<sequence>MYPNPPNVGILANIQAYLRQAGYPAFRYRQLMQSLQQGIQNFDDMVELPKPIRKNLSTRFGPTPLPLKIATSQASKQVEKVLFETQLGARIETVRSHYRAGWTSMCISSQAGCGLGCTFCATGAMGLMKNLTCDEICAQVFHPYWQKQLPDSIAFMGMGEALANPDVFMAIDTMIAKGHGGISPRRLTVSTVGHAPNLEQLTQKHPQVNITLSVHSPFPEQRAQLIPLERKFPLAENLTILDRHVMNHHRKVYLAYLLIDHVNDTTDHLNALIALVKRRCRPELFHVNVIRYNTAFGADPSYRQPEASKVSTFVEQLKAQGIHATRRTQFGEGIAAACGQLHAVTGSLISRQKAK</sequence>
<evidence type="ECO:0000313" key="14">
    <source>
        <dbReference type="EMBL" id="SEL58293.1"/>
    </source>
</evidence>
<proteinExistence type="inferred from homology"/>
<protein>
    <submittedName>
        <fullName evidence="14">23S rRNA m(2)A-2503 methyltransferase</fullName>
    </submittedName>
</protein>
<organism evidence="14 15">
    <name type="scientific">Parapedobacter koreensis</name>
    <dbReference type="NCBI Taxonomy" id="332977"/>
    <lineage>
        <taxon>Bacteria</taxon>
        <taxon>Pseudomonadati</taxon>
        <taxon>Bacteroidota</taxon>
        <taxon>Sphingobacteriia</taxon>
        <taxon>Sphingobacteriales</taxon>
        <taxon>Sphingobacteriaceae</taxon>
        <taxon>Parapedobacter</taxon>
    </lineage>
</organism>
<dbReference type="GO" id="GO:0030488">
    <property type="term" value="P:tRNA methylation"/>
    <property type="evidence" value="ECO:0007669"/>
    <property type="project" value="TreeGrafter"/>
</dbReference>
<dbReference type="InterPro" id="IPR058240">
    <property type="entry name" value="rSAM_sf"/>
</dbReference>
<evidence type="ECO:0000256" key="3">
    <source>
        <dbReference type="ARBA" id="ARBA00007544"/>
    </source>
</evidence>
<dbReference type="SUPFAM" id="SSF102114">
    <property type="entry name" value="Radical SAM enzymes"/>
    <property type="match status" value="1"/>
</dbReference>
<keyword evidence="9" id="KW-0479">Metal-binding</keyword>
<comment type="similarity">
    <text evidence="3">Belongs to the radical SAM superfamily. RlmN family.</text>
</comment>
<evidence type="ECO:0000256" key="11">
    <source>
        <dbReference type="ARBA" id="ARBA00023014"/>
    </source>
</evidence>
<dbReference type="SFLD" id="SFLDS00029">
    <property type="entry name" value="Radical_SAM"/>
    <property type="match status" value="1"/>
</dbReference>
<evidence type="ECO:0000256" key="10">
    <source>
        <dbReference type="ARBA" id="ARBA00023004"/>
    </source>
</evidence>
<keyword evidence="15" id="KW-1185">Reference proteome</keyword>
<evidence type="ECO:0000256" key="1">
    <source>
        <dbReference type="ARBA" id="ARBA00001966"/>
    </source>
</evidence>
<dbReference type="PIRSF" id="PIRSF006004">
    <property type="entry name" value="CHP00048"/>
    <property type="match status" value="1"/>
</dbReference>
<dbReference type="GO" id="GO:0008173">
    <property type="term" value="F:RNA methyltransferase activity"/>
    <property type="evidence" value="ECO:0007669"/>
    <property type="project" value="InterPro"/>
</dbReference>
<evidence type="ECO:0000256" key="9">
    <source>
        <dbReference type="ARBA" id="ARBA00022723"/>
    </source>
</evidence>
<evidence type="ECO:0000256" key="6">
    <source>
        <dbReference type="ARBA" id="ARBA00022603"/>
    </source>
</evidence>
<keyword evidence="7 14" id="KW-0808">Transferase</keyword>
<dbReference type="Gene3D" id="1.10.150.530">
    <property type="match status" value="1"/>
</dbReference>
<dbReference type="GO" id="GO:0005737">
    <property type="term" value="C:cytoplasm"/>
    <property type="evidence" value="ECO:0007669"/>
    <property type="project" value="UniProtKB-SubCell"/>
</dbReference>
<dbReference type="CDD" id="cd01335">
    <property type="entry name" value="Radical_SAM"/>
    <property type="match status" value="1"/>
</dbReference>
<evidence type="ECO:0000256" key="5">
    <source>
        <dbReference type="ARBA" id="ARBA00022490"/>
    </source>
</evidence>
<keyword evidence="5" id="KW-0963">Cytoplasm</keyword>
<dbReference type="InterPro" id="IPR007197">
    <property type="entry name" value="rSAM"/>
</dbReference>
<keyword evidence="8" id="KW-0949">S-adenosyl-L-methionine</keyword>
<dbReference type="PANTHER" id="PTHR30544:SF5">
    <property type="entry name" value="RADICAL SAM CORE DOMAIN-CONTAINING PROTEIN"/>
    <property type="match status" value="1"/>
</dbReference>
<evidence type="ECO:0000256" key="12">
    <source>
        <dbReference type="ARBA" id="ARBA00023157"/>
    </source>
</evidence>
<dbReference type="InterPro" id="IPR013785">
    <property type="entry name" value="Aldolase_TIM"/>
</dbReference>
<comment type="subcellular location">
    <subcellularLocation>
        <location evidence="2">Cytoplasm</location>
    </subcellularLocation>
</comment>
<reference evidence="15" key="1">
    <citation type="submission" date="2016-10" db="EMBL/GenBank/DDBJ databases">
        <authorList>
            <person name="Varghese N."/>
            <person name="Submissions S."/>
        </authorList>
    </citation>
    <scope>NUCLEOTIDE SEQUENCE [LARGE SCALE GENOMIC DNA]</scope>
    <source>
        <strain evidence="15">Jip14</strain>
    </source>
</reference>
<evidence type="ECO:0000256" key="2">
    <source>
        <dbReference type="ARBA" id="ARBA00004496"/>
    </source>
</evidence>
<dbReference type="Gene3D" id="3.20.20.70">
    <property type="entry name" value="Aldolase class I"/>
    <property type="match status" value="1"/>
</dbReference>
<evidence type="ECO:0000256" key="4">
    <source>
        <dbReference type="ARBA" id="ARBA00022485"/>
    </source>
</evidence>
<dbReference type="SFLD" id="SFLDG01062">
    <property type="entry name" value="methyltransferase_(Class_A)"/>
    <property type="match status" value="1"/>
</dbReference>
<dbReference type="OrthoDB" id="9793973at2"/>
<dbReference type="STRING" id="332977.SAMN05421740_10749"/>
<gene>
    <name evidence="14" type="ORF">SAMN05421740_10749</name>
</gene>
<dbReference type="GO" id="GO:0051539">
    <property type="term" value="F:4 iron, 4 sulfur cluster binding"/>
    <property type="evidence" value="ECO:0007669"/>
    <property type="project" value="UniProtKB-KW"/>
</dbReference>
<evidence type="ECO:0000256" key="8">
    <source>
        <dbReference type="ARBA" id="ARBA00022691"/>
    </source>
</evidence>
<comment type="cofactor">
    <cofactor evidence="1">
        <name>[4Fe-4S] cluster</name>
        <dbReference type="ChEBI" id="CHEBI:49883"/>
    </cofactor>
</comment>
<dbReference type="SFLD" id="SFLDF00275">
    <property type="entry name" value="adenosine_C2_methyltransferase"/>
    <property type="match status" value="1"/>
</dbReference>
<dbReference type="Proteomes" id="UP000198916">
    <property type="component" value="Unassembled WGS sequence"/>
</dbReference>
<dbReference type="PANTHER" id="PTHR30544">
    <property type="entry name" value="23S RRNA METHYLTRANSFERASE"/>
    <property type="match status" value="1"/>
</dbReference>
<dbReference type="InterPro" id="IPR040072">
    <property type="entry name" value="Methyltransferase_A"/>
</dbReference>
<evidence type="ECO:0000256" key="7">
    <source>
        <dbReference type="ARBA" id="ARBA00022679"/>
    </source>
</evidence>
<evidence type="ECO:0000259" key="13">
    <source>
        <dbReference type="PROSITE" id="PS51918"/>
    </source>
</evidence>
<evidence type="ECO:0000313" key="15">
    <source>
        <dbReference type="Proteomes" id="UP000198916"/>
    </source>
</evidence>
<keyword evidence="11" id="KW-0411">Iron-sulfur</keyword>
<feature type="domain" description="Radical SAM core" evidence="13">
    <location>
        <begin position="99"/>
        <end position="332"/>
    </location>
</feature>
<keyword evidence="4" id="KW-0004">4Fe-4S</keyword>
<keyword evidence="6 14" id="KW-0489">Methyltransferase</keyword>
<dbReference type="GO" id="GO:0070475">
    <property type="term" value="P:rRNA base methylation"/>
    <property type="evidence" value="ECO:0007669"/>
    <property type="project" value="TreeGrafter"/>
</dbReference>
<dbReference type="InterPro" id="IPR004383">
    <property type="entry name" value="rRNA_lsu_MTrfase_RlmN/Cfr"/>
</dbReference>
<dbReference type="EMBL" id="FNZR01000007">
    <property type="protein sequence ID" value="SEL58293.1"/>
    <property type="molecule type" value="Genomic_DNA"/>
</dbReference>
<accession>A0A1H7RDN8</accession>
<keyword evidence="10" id="KW-0408">Iron</keyword>
<name>A0A1H7RDN8_9SPHI</name>
<dbReference type="GO" id="GO:0046872">
    <property type="term" value="F:metal ion binding"/>
    <property type="evidence" value="ECO:0007669"/>
    <property type="project" value="UniProtKB-KW"/>
</dbReference>
<dbReference type="PROSITE" id="PS51918">
    <property type="entry name" value="RADICAL_SAM"/>
    <property type="match status" value="1"/>
</dbReference>